<name>A0A4Q7S893_9BURK</name>
<dbReference type="Proteomes" id="UP000291078">
    <property type="component" value="Unassembled WGS sequence"/>
</dbReference>
<protein>
    <recommendedName>
        <fullName evidence="4">DUF1853 family protein</fullName>
    </recommendedName>
</protein>
<comment type="caution">
    <text evidence="2">The sequence shown here is derived from an EMBL/GenBank/DDBJ whole genome shotgun (WGS) entry which is preliminary data.</text>
</comment>
<evidence type="ECO:0000313" key="2">
    <source>
        <dbReference type="EMBL" id="RZT41960.1"/>
    </source>
</evidence>
<sequence length="364" mass="40149">MRELKPDLVQPGTPGGATPAGAEARLPLWRSAASQRTRDLAWCTLSPPLLAALPDEYRSEVARLAQWPAGERAAWQAWLAHADPDTLPETIAELSGHPDPTGSRSLRLGRHAERLLHFALGHAPGMALMAANVPIRRANGHGIQTLGELDLIWRDPALGQVVHWEMAAKFYLMVDAIDGGTDRRAFVGPNLVDRLGDKLDHIVRRQLPLGRTAEAEALVGCPVNRSEIYLLGWLFYRDGVLPPGLASLGIAPDHLHGWWSTLEAWHARATAPENRGSRWCRLPRVDWLSGARVDEAGTEQAGTLCQALARRFADPDQVWRREAPVMICELTPAEGEPGVWLERSRGFIVPPDWEGRARLRAGRP</sequence>
<evidence type="ECO:0000313" key="3">
    <source>
        <dbReference type="Proteomes" id="UP000291078"/>
    </source>
</evidence>
<evidence type="ECO:0000256" key="1">
    <source>
        <dbReference type="SAM" id="MobiDB-lite"/>
    </source>
</evidence>
<accession>A0A4Q7S893</accession>
<feature type="region of interest" description="Disordered" evidence="1">
    <location>
        <begin position="1"/>
        <end position="24"/>
    </location>
</feature>
<reference evidence="2 3" key="1">
    <citation type="journal article" date="2015" name="Stand. Genomic Sci.">
        <title>Genomic Encyclopedia of Bacterial and Archaeal Type Strains, Phase III: the genomes of soil and plant-associated and newly described type strains.</title>
        <authorList>
            <person name="Whitman W.B."/>
            <person name="Woyke T."/>
            <person name="Klenk H.P."/>
            <person name="Zhou Y."/>
            <person name="Lilburn T.G."/>
            <person name="Beck B.J."/>
            <person name="De Vos P."/>
            <person name="Vandamme P."/>
            <person name="Eisen J.A."/>
            <person name="Garrity G."/>
            <person name="Hugenholtz P."/>
            <person name="Kyrpides N.C."/>
        </authorList>
    </citation>
    <scope>NUCLEOTIDE SEQUENCE [LARGE SCALE GENOMIC DNA]</scope>
    <source>
        <strain evidence="2 3">ASC-9842</strain>
    </source>
</reference>
<dbReference type="AlphaFoldDB" id="A0A4Q7S893"/>
<evidence type="ECO:0008006" key="4">
    <source>
        <dbReference type="Google" id="ProtNLM"/>
    </source>
</evidence>
<dbReference type="OrthoDB" id="378654at2"/>
<dbReference type="RefSeq" id="WP_130389961.1">
    <property type="nucleotide sequence ID" value="NZ_SGXM01000001.1"/>
</dbReference>
<keyword evidence="3" id="KW-1185">Reference proteome</keyword>
<organism evidence="2 3">
    <name type="scientific">Cupriavidus agavae</name>
    <dbReference type="NCBI Taxonomy" id="1001822"/>
    <lineage>
        <taxon>Bacteria</taxon>
        <taxon>Pseudomonadati</taxon>
        <taxon>Pseudomonadota</taxon>
        <taxon>Betaproteobacteria</taxon>
        <taxon>Burkholderiales</taxon>
        <taxon>Burkholderiaceae</taxon>
        <taxon>Cupriavidus</taxon>
    </lineage>
</organism>
<dbReference type="Pfam" id="PF08907">
    <property type="entry name" value="DUF1853"/>
    <property type="match status" value="1"/>
</dbReference>
<gene>
    <name evidence="2" type="ORF">EV147_0976</name>
</gene>
<dbReference type="InterPro" id="IPR015003">
    <property type="entry name" value="DUF1853"/>
</dbReference>
<proteinExistence type="predicted"/>
<dbReference type="EMBL" id="SGXM01000001">
    <property type="protein sequence ID" value="RZT41960.1"/>
    <property type="molecule type" value="Genomic_DNA"/>
</dbReference>